<protein>
    <submittedName>
        <fullName evidence="2">Uncharacterized protein</fullName>
    </submittedName>
</protein>
<name>A0ABN8ZWN4_RANTA</name>
<reference evidence="2" key="1">
    <citation type="submission" date="2023-04" db="EMBL/GenBank/DDBJ databases">
        <authorList>
            <consortium name="ELIXIR-Norway"/>
        </authorList>
    </citation>
    <scope>NUCLEOTIDE SEQUENCE [LARGE SCALE GENOMIC DNA]</scope>
</reference>
<feature type="region of interest" description="Disordered" evidence="1">
    <location>
        <begin position="1"/>
        <end position="40"/>
    </location>
</feature>
<evidence type="ECO:0000313" key="3">
    <source>
        <dbReference type="Proteomes" id="UP001176941"/>
    </source>
</evidence>
<proteinExistence type="predicted"/>
<accession>A0ABN8ZWN4</accession>
<dbReference type="Proteomes" id="UP001176941">
    <property type="component" value="Chromosome 7"/>
</dbReference>
<organism evidence="2 3">
    <name type="scientific">Rangifer tarandus platyrhynchus</name>
    <name type="common">Svalbard reindeer</name>
    <dbReference type="NCBI Taxonomy" id="3082113"/>
    <lineage>
        <taxon>Eukaryota</taxon>
        <taxon>Metazoa</taxon>
        <taxon>Chordata</taxon>
        <taxon>Craniata</taxon>
        <taxon>Vertebrata</taxon>
        <taxon>Euteleostomi</taxon>
        <taxon>Mammalia</taxon>
        <taxon>Eutheria</taxon>
        <taxon>Laurasiatheria</taxon>
        <taxon>Artiodactyla</taxon>
        <taxon>Ruminantia</taxon>
        <taxon>Pecora</taxon>
        <taxon>Cervidae</taxon>
        <taxon>Odocoileinae</taxon>
        <taxon>Rangifer</taxon>
    </lineage>
</organism>
<dbReference type="EMBL" id="OX459943">
    <property type="protein sequence ID" value="CAI9178144.1"/>
    <property type="molecule type" value="Genomic_DNA"/>
</dbReference>
<evidence type="ECO:0000313" key="2">
    <source>
        <dbReference type="EMBL" id="CAI9178144.1"/>
    </source>
</evidence>
<sequence length="101" mass="10973">MQNISGLFGNGELPANPAFRMPEPRAVPAPTKADQRLAGGTSTQAQFQREFFLQLLVLGLRCPFSLGSPNTVSPEVVQNPQNVPELWCLGSGQRLDLGFTF</sequence>
<gene>
    <name evidence="2" type="ORF">MRATA1EN1_LOCUS27106</name>
</gene>
<keyword evidence="3" id="KW-1185">Reference proteome</keyword>
<evidence type="ECO:0000256" key="1">
    <source>
        <dbReference type="SAM" id="MobiDB-lite"/>
    </source>
</evidence>